<organism evidence="1">
    <name type="scientific">Trypanosoma vivax (strain Y486)</name>
    <dbReference type="NCBI Taxonomy" id="1055687"/>
    <lineage>
        <taxon>Eukaryota</taxon>
        <taxon>Discoba</taxon>
        <taxon>Euglenozoa</taxon>
        <taxon>Kinetoplastea</taxon>
        <taxon>Metakinetoplastina</taxon>
        <taxon>Trypanosomatida</taxon>
        <taxon>Trypanosomatidae</taxon>
        <taxon>Trypanosoma</taxon>
        <taxon>Duttonella</taxon>
    </lineage>
</organism>
<dbReference type="EMBL" id="HE573025">
    <property type="protein sequence ID" value="CCC50266.1"/>
    <property type="molecule type" value="Genomic_DNA"/>
</dbReference>
<evidence type="ECO:0000313" key="1">
    <source>
        <dbReference type="EMBL" id="CCC50266.1"/>
    </source>
</evidence>
<sequence length="450" mass="47947">MLRWTGGSCARATVQKNTTSNANMKGDPTTSVRCVGASASSSGCNRPSRAAHTSRSLSRFINDGARGIRRDSGRNCPLTSRKRCSSPSSARECRKRLNSRSLLLDGGSPCGVDCLALEWSARAAATVPCTTAAIAFGEAREDCENGSCAAGGENDLSGSASLPAPISPLLSTPRTHKLGRPCVPARLESDCQHVGVGEWCGDGVCDECSGSGIEVQALDDLCRDYVADEIPYVGQLNFFAPYSEDTVAACWEADLVERGYVEGGAGHLFHENTCNNSDGSVCALSSTLTLEPVGDWASGNCWAHTIDTQEDFTGSARSMAHDPCRAFYYPDSHASYAVGHPHIGSGFVAPVCVPPTSPNVTYDQMWGRASQRYAASSDAYMQHPVVRRGQWLPDSSPSIAVRPVGAVVGNSVNRDDQSGCVGKRRRHVAGVTGSVLSQRYLAFRRRRRGQ</sequence>
<dbReference type="VEuPathDB" id="TriTrypDB:TvY486_0900890"/>
<protein>
    <submittedName>
        <fullName evidence="1">Uncharacterized protein</fullName>
    </submittedName>
</protein>
<proteinExistence type="predicted"/>
<accession>G0U1W7</accession>
<gene>
    <name evidence="1" type="ORF">TVY486_0900890</name>
</gene>
<name>G0U1W7_TRYVY</name>
<reference evidence="1" key="1">
    <citation type="journal article" date="2012" name="Proc. Natl. Acad. Sci. U.S.A.">
        <title>Antigenic diversity is generated by distinct evolutionary mechanisms in African trypanosome species.</title>
        <authorList>
            <person name="Jackson A.P."/>
            <person name="Berry A."/>
            <person name="Aslett M."/>
            <person name="Allison H.C."/>
            <person name="Burton P."/>
            <person name="Vavrova-Anderson J."/>
            <person name="Brown R."/>
            <person name="Browne H."/>
            <person name="Corton N."/>
            <person name="Hauser H."/>
            <person name="Gamble J."/>
            <person name="Gilderthorp R."/>
            <person name="Marcello L."/>
            <person name="McQuillan J."/>
            <person name="Otto T.D."/>
            <person name="Quail M.A."/>
            <person name="Sanders M.J."/>
            <person name="van Tonder A."/>
            <person name="Ginger M.L."/>
            <person name="Field M.C."/>
            <person name="Barry J.D."/>
            <person name="Hertz-Fowler C."/>
            <person name="Berriman M."/>
        </authorList>
    </citation>
    <scope>NUCLEOTIDE SEQUENCE</scope>
    <source>
        <strain evidence="1">Y486</strain>
    </source>
</reference>
<dbReference type="AlphaFoldDB" id="G0U1W7"/>